<evidence type="ECO:0000313" key="2">
    <source>
        <dbReference type="Proteomes" id="UP000053732"/>
    </source>
</evidence>
<keyword evidence="2" id="KW-1185">Reference proteome</keyword>
<dbReference type="EMBL" id="HG793145">
    <property type="protein sequence ID" value="CRL24682.1"/>
    <property type="molecule type" value="Genomic_DNA"/>
</dbReference>
<name>A0A0G4PEC0_PENC3</name>
<gene>
    <name evidence="1" type="ORF">PCAMFM013_S012g000292</name>
</gene>
<accession>A0A0G4PEC0</accession>
<sequence length="53" mass="5907">MQARCNGCGEIKHDCESAIDRTQEIARSLLLCSECMAEHIEEVAKLEEAKKGK</sequence>
<dbReference type="AlphaFoldDB" id="A0A0G4PEC0"/>
<proteinExistence type="predicted"/>
<dbReference type="Proteomes" id="UP000053732">
    <property type="component" value="Unassembled WGS sequence"/>
</dbReference>
<protein>
    <submittedName>
        <fullName evidence="1">Str. FM013</fullName>
    </submittedName>
</protein>
<evidence type="ECO:0000313" key="1">
    <source>
        <dbReference type="EMBL" id="CRL24682.1"/>
    </source>
</evidence>
<organism evidence="1 2">
    <name type="scientific">Penicillium camemberti (strain FM 013)</name>
    <dbReference type="NCBI Taxonomy" id="1429867"/>
    <lineage>
        <taxon>Eukaryota</taxon>
        <taxon>Fungi</taxon>
        <taxon>Dikarya</taxon>
        <taxon>Ascomycota</taxon>
        <taxon>Pezizomycotina</taxon>
        <taxon>Eurotiomycetes</taxon>
        <taxon>Eurotiomycetidae</taxon>
        <taxon>Eurotiales</taxon>
        <taxon>Aspergillaceae</taxon>
        <taxon>Penicillium</taxon>
    </lineage>
</organism>
<reference evidence="1 2" key="1">
    <citation type="journal article" date="2014" name="Nat. Commun.">
        <title>Multiple recent horizontal transfers of a large genomic region in cheese making fungi.</title>
        <authorList>
            <person name="Cheeseman K."/>
            <person name="Ropars J."/>
            <person name="Renault P."/>
            <person name="Dupont J."/>
            <person name="Gouzy J."/>
            <person name="Branca A."/>
            <person name="Abraham A.L."/>
            <person name="Ceppi M."/>
            <person name="Conseiller E."/>
            <person name="Debuchy R."/>
            <person name="Malagnac F."/>
            <person name="Goarin A."/>
            <person name="Silar P."/>
            <person name="Lacoste S."/>
            <person name="Sallet E."/>
            <person name="Bensimon A."/>
            <person name="Giraud T."/>
            <person name="Brygoo Y."/>
        </authorList>
    </citation>
    <scope>NUCLEOTIDE SEQUENCE [LARGE SCALE GENOMIC DNA]</scope>
    <source>
        <strain evidence="2">FM 013</strain>
    </source>
</reference>